<keyword evidence="3 5" id="KW-0699">rRNA-binding</keyword>
<dbReference type="PIRSF" id="PIRSF016183">
    <property type="entry name" value="UCP016183"/>
    <property type="match status" value="1"/>
</dbReference>
<keyword evidence="7" id="KW-1185">Reference proteome</keyword>
<evidence type="ECO:0000256" key="1">
    <source>
        <dbReference type="ARBA" id="ARBA00022490"/>
    </source>
</evidence>
<name>A0ABQ6GU01_9GAMM</name>
<dbReference type="NCBIfam" id="NF003593">
    <property type="entry name" value="PRK05255.1-1"/>
    <property type="match status" value="1"/>
</dbReference>
<keyword evidence="2 5" id="KW-0690">Ribosome biogenesis</keyword>
<keyword evidence="1 5" id="KW-0963">Cytoplasm</keyword>
<dbReference type="Gene3D" id="1.10.60.30">
    <property type="entry name" value="PSPTO4464-like domains"/>
    <property type="match status" value="2"/>
</dbReference>
<comment type="caution">
    <text evidence="6">The sequence shown here is derived from an EMBL/GenBank/DDBJ whole genome shotgun (WGS) entry which is preliminary data.</text>
</comment>
<dbReference type="SUPFAM" id="SSF158710">
    <property type="entry name" value="PSPTO4464-like"/>
    <property type="match status" value="1"/>
</dbReference>
<sequence length="187" mass="22006">MYNAQYKVKLSIVIIMPHSAHDIDEFDEDYKSKTDLKREMHAMQEFAFSLVKLSKHQRSKVPFTEELLESLTLADKIKNKPEALRRHVRFMAKVLTETDLEPIHKALDIMANKHQQESNRHQQLADLRDQLLNADNQVIEELLTENPSMERQKLRQLIRQASKEQKAEKPGKYFNELLAYLKSHITN</sequence>
<dbReference type="EMBL" id="BSST01000001">
    <property type="protein sequence ID" value="GLX77935.1"/>
    <property type="molecule type" value="Genomic_DNA"/>
</dbReference>
<evidence type="ECO:0000256" key="2">
    <source>
        <dbReference type="ARBA" id="ARBA00022517"/>
    </source>
</evidence>
<dbReference type="InterPro" id="IPR023153">
    <property type="entry name" value="DarP_sf"/>
</dbReference>
<evidence type="ECO:0000256" key="5">
    <source>
        <dbReference type="HAMAP-Rule" id="MF_00765"/>
    </source>
</evidence>
<comment type="similarity">
    <text evidence="5">Belongs to the DarP family.</text>
</comment>
<proteinExistence type="inferred from homology"/>
<dbReference type="InterPro" id="IPR006839">
    <property type="entry name" value="DarP"/>
</dbReference>
<keyword evidence="4 5" id="KW-0694">RNA-binding</keyword>
<comment type="function">
    <text evidence="5">Member of a network of 50S ribosomal subunit biogenesis factors which assembles along the 30S-50S interface, preventing incorrect 23S rRNA structures from forming. Promotes peptidyl transferase center (PTC) maturation.</text>
</comment>
<organism evidence="6 7">
    <name type="scientific">Thalassotalea insulae</name>
    <dbReference type="NCBI Taxonomy" id="2056778"/>
    <lineage>
        <taxon>Bacteria</taxon>
        <taxon>Pseudomonadati</taxon>
        <taxon>Pseudomonadota</taxon>
        <taxon>Gammaproteobacteria</taxon>
        <taxon>Alteromonadales</taxon>
        <taxon>Colwelliaceae</taxon>
        <taxon>Thalassotalea</taxon>
    </lineage>
</organism>
<comment type="subcellular location">
    <subcellularLocation>
        <location evidence="5">Cytoplasm</location>
    </subcellularLocation>
    <text evidence="5">Associates with late stage pre-50S ribosomal subunits.</text>
</comment>
<dbReference type="CDD" id="cd16331">
    <property type="entry name" value="YjgA-like"/>
    <property type="match status" value="1"/>
</dbReference>
<dbReference type="Pfam" id="PF04751">
    <property type="entry name" value="DarP"/>
    <property type="match status" value="1"/>
</dbReference>
<evidence type="ECO:0000256" key="3">
    <source>
        <dbReference type="ARBA" id="ARBA00022730"/>
    </source>
</evidence>
<dbReference type="HAMAP" id="MF_00765">
    <property type="entry name" value="DarP"/>
    <property type="match status" value="1"/>
</dbReference>
<reference evidence="6 7" key="1">
    <citation type="submission" date="2023-03" db="EMBL/GenBank/DDBJ databases">
        <title>Draft genome sequence of Thalassotalea insulae KCTC 62186T.</title>
        <authorList>
            <person name="Sawabe T."/>
        </authorList>
    </citation>
    <scope>NUCLEOTIDE SEQUENCE [LARGE SCALE GENOMIC DNA]</scope>
    <source>
        <strain evidence="6 7">KCTC 62186</strain>
    </source>
</reference>
<dbReference type="PANTHER" id="PTHR38101:SF1">
    <property type="entry name" value="UPF0307 PROTEIN YJGA"/>
    <property type="match status" value="1"/>
</dbReference>
<accession>A0ABQ6GU01</accession>
<dbReference type="PANTHER" id="PTHR38101">
    <property type="entry name" value="UPF0307 PROTEIN YJGA"/>
    <property type="match status" value="1"/>
</dbReference>
<evidence type="ECO:0000313" key="7">
    <source>
        <dbReference type="Proteomes" id="UP001157186"/>
    </source>
</evidence>
<evidence type="ECO:0000256" key="4">
    <source>
        <dbReference type="ARBA" id="ARBA00022884"/>
    </source>
</evidence>
<dbReference type="Proteomes" id="UP001157186">
    <property type="component" value="Unassembled WGS sequence"/>
</dbReference>
<evidence type="ECO:0000313" key="6">
    <source>
        <dbReference type="EMBL" id="GLX77935.1"/>
    </source>
</evidence>
<protein>
    <recommendedName>
        <fullName evidence="5">Dual-action ribosomal maturation protein DarP</fullName>
    </recommendedName>
    <alternativeName>
        <fullName evidence="5">Large ribosomal subunit assembly factor DarP</fullName>
    </alternativeName>
</protein>
<gene>
    <name evidence="5" type="primary">darP</name>
    <name evidence="6" type="ORF">tinsulaeT_12750</name>
</gene>